<organism evidence="4 5">
    <name type="scientific">Ceratitis capitata</name>
    <name type="common">Mediterranean fruit fly</name>
    <name type="synonym">Tephritis capitata</name>
    <dbReference type="NCBI Taxonomy" id="7213"/>
    <lineage>
        <taxon>Eukaryota</taxon>
        <taxon>Metazoa</taxon>
        <taxon>Ecdysozoa</taxon>
        <taxon>Arthropoda</taxon>
        <taxon>Hexapoda</taxon>
        <taxon>Insecta</taxon>
        <taxon>Pterygota</taxon>
        <taxon>Neoptera</taxon>
        <taxon>Endopterygota</taxon>
        <taxon>Diptera</taxon>
        <taxon>Brachycera</taxon>
        <taxon>Muscomorpha</taxon>
        <taxon>Tephritoidea</taxon>
        <taxon>Tephritidae</taxon>
        <taxon>Ceratitis</taxon>
        <taxon>Ceratitis</taxon>
    </lineage>
</organism>
<keyword evidence="2" id="KW-0378">Hydrolase</keyword>
<dbReference type="Proteomes" id="UP000606786">
    <property type="component" value="Unassembled WGS sequence"/>
</dbReference>
<dbReference type="InterPro" id="IPR000073">
    <property type="entry name" value="AB_hydrolase_1"/>
</dbReference>
<sequence>MTQGQPIEVRIPVPWGYIAGCWYGDQRERPLLALHGWKDNAGSFARFAPLIADQRALLAIDFPGHGRSSHFPAGMVYRLTDFIRVVQRIARHYKWNKISFIGHSIGAAVSFHYAGLFPNSVDMIIAIDALTAPYHPPEIHIDAMLVSMEKILDEEERLRGPKPRYTYESLQDLLYRSSGQSVKLEHCKFLLERSVRRVEDHPDMYYLTRDSRIKVMDLNYTPPELLLAFAQRLHDIHCLVLKAELSYHLNEEHIEDVFRILRANNPTVEFHLMKGEKHHVHLSSPEKVAAYVVPFISKHSDERLKTEKAKL</sequence>
<protein>
    <submittedName>
        <fullName evidence="4">(Mediterranean fruit fly) hypothetical protein</fullName>
    </submittedName>
</protein>
<dbReference type="KEGG" id="ccat:101449385"/>
<dbReference type="PANTHER" id="PTHR43798:SF14">
    <property type="entry name" value="SERINE HYDROLASE-LIKE PROTEIN DDB_G0286239"/>
    <property type="match status" value="1"/>
</dbReference>
<name>A0A811V0K0_CERCA</name>
<reference evidence="4" key="1">
    <citation type="submission" date="2020-11" db="EMBL/GenBank/DDBJ databases">
        <authorList>
            <person name="Whitehead M."/>
        </authorList>
    </citation>
    <scope>NUCLEOTIDE SEQUENCE</scope>
    <source>
        <strain evidence="4">EGII</strain>
    </source>
</reference>
<dbReference type="AlphaFoldDB" id="A0A811V0K0"/>
<comment type="caution">
    <text evidence="4">The sequence shown here is derived from an EMBL/GenBank/DDBJ whole genome shotgun (WGS) entry which is preliminary data.</text>
</comment>
<dbReference type="GO" id="GO:0016020">
    <property type="term" value="C:membrane"/>
    <property type="evidence" value="ECO:0007669"/>
    <property type="project" value="TreeGrafter"/>
</dbReference>
<feature type="domain" description="AB hydrolase-1" evidence="3">
    <location>
        <begin position="30"/>
        <end position="185"/>
    </location>
</feature>
<evidence type="ECO:0000313" key="4">
    <source>
        <dbReference type="EMBL" id="CAD7002923.1"/>
    </source>
</evidence>
<comment type="similarity">
    <text evidence="1">Belongs to the AB hydrolase superfamily.</text>
</comment>
<evidence type="ECO:0000256" key="1">
    <source>
        <dbReference type="ARBA" id="ARBA00008645"/>
    </source>
</evidence>
<dbReference type="EMBL" id="CAJHJT010000034">
    <property type="protein sequence ID" value="CAD7002923.1"/>
    <property type="molecule type" value="Genomic_DNA"/>
</dbReference>
<dbReference type="InterPro" id="IPR050266">
    <property type="entry name" value="AB_hydrolase_sf"/>
</dbReference>
<keyword evidence="5" id="KW-1185">Reference proteome</keyword>
<dbReference type="SUPFAM" id="SSF53474">
    <property type="entry name" value="alpha/beta-Hydrolases"/>
    <property type="match status" value="1"/>
</dbReference>
<dbReference type="OrthoDB" id="190201at2759"/>
<evidence type="ECO:0000313" key="5">
    <source>
        <dbReference type="Proteomes" id="UP000606786"/>
    </source>
</evidence>
<evidence type="ECO:0000256" key="2">
    <source>
        <dbReference type="ARBA" id="ARBA00022801"/>
    </source>
</evidence>
<dbReference type="GO" id="GO:0016787">
    <property type="term" value="F:hydrolase activity"/>
    <property type="evidence" value="ECO:0007669"/>
    <property type="project" value="UniProtKB-KW"/>
</dbReference>
<proteinExistence type="inferred from homology"/>
<dbReference type="InterPro" id="IPR029058">
    <property type="entry name" value="AB_hydrolase_fold"/>
</dbReference>
<evidence type="ECO:0000259" key="3">
    <source>
        <dbReference type="Pfam" id="PF00561"/>
    </source>
</evidence>
<gene>
    <name evidence="4" type="ORF">CCAP1982_LOCUS11389</name>
</gene>
<dbReference type="Pfam" id="PF00561">
    <property type="entry name" value="Abhydrolase_1"/>
    <property type="match status" value="1"/>
</dbReference>
<dbReference type="PANTHER" id="PTHR43798">
    <property type="entry name" value="MONOACYLGLYCEROL LIPASE"/>
    <property type="match status" value="1"/>
</dbReference>
<dbReference type="Gene3D" id="3.40.50.1820">
    <property type="entry name" value="alpha/beta hydrolase"/>
    <property type="match status" value="1"/>
</dbReference>
<accession>A0A811V0K0</accession>